<proteinExistence type="inferred from homology"/>
<dbReference type="GO" id="GO:0071555">
    <property type="term" value="P:cell wall organization"/>
    <property type="evidence" value="ECO:0007669"/>
    <property type="project" value="UniProtKB-KW"/>
</dbReference>
<dbReference type="InterPro" id="IPR003770">
    <property type="entry name" value="MLTG-like"/>
</dbReference>
<dbReference type="EMBL" id="LSGP01000013">
    <property type="protein sequence ID" value="KYZ77539.1"/>
    <property type="molecule type" value="Genomic_DNA"/>
</dbReference>
<dbReference type="EC" id="4.2.2.29" evidence="7"/>
<keyword evidence="5 7" id="KW-0456">Lyase</keyword>
<evidence type="ECO:0000313" key="8">
    <source>
        <dbReference type="EMBL" id="KYZ77539.1"/>
    </source>
</evidence>
<dbReference type="Gene3D" id="3.30.1490.480">
    <property type="entry name" value="Endolytic murein transglycosylase"/>
    <property type="match status" value="2"/>
</dbReference>
<feature type="site" description="Important for catalytic activity" evidence="7">
    <location>
        <position position="227"/>
    </location>
</feature>
<protein>
    <recommendedName>
        <fullName evidence="7">Endolytic murein transglycosylase</fullName>
        <ecNumber evidence="7">4.2.2.29</ecNumber>
    </recommendedName>
    <alternativeName>
        <fullName evidence="7">Peptidoglycan lytic transglycosylase</fullName>
    </alternativeName>
    <alternativeName>
        <fullName evidence="7">Peptidoglycan polymerization terminase</fullName>
    </alternativeName>
</protein>
<comment type="function">
    <text evidence="7">Functions as a peptidoglycan terminase that cleaves nascent peptidoglycan strands endolytically to terminate their elongation.</text>
</comment>
<evidence type="ECO:0000256" key="2">
    <source>
        <dbReference type="ARBA" id="ARBA00022692"/>
    </source>
</evidence>
<dbReference type="CDD" id="cd08010">
    <property type="entry name" value="MltG_like"/>
    <property type="match status" value="1"/>
</dbReference>
<dbReference type="AlphaFoldDB" id="A0A154BUD2"/>
<evidence type="ECO:0000256" key="3">
    <source>
        <dbReference type="ARBA" id="ARBA00022989"/>
    </source>
</evidence>
<gene>
    <name evidence="7" type="primary">mltG</name>
    <name evidence="8" type="ORF">AXX12_05380</name>
</gene>
<comment type="catalytic activity">
    <reaction evidence="7">
        <text>a peptidoglycan chain = a peptidoglycan chain with N-acetyl-1,6-anhydromuramyl-[peptide] at the reducing end + a peptidoglycan chain with N-acetylglucosamine at the non-reducing end.</text>
        <dbReference type="EC" id="4.2.2.29"/>
    </reaction>
</comment>
<dbReference type="RefSeq" id="WP_066240065.1">
    <property type="nucleotide sequence ID" value="NZ_LSGP01000013.1"/>
</dbReference>
<evidence type="ECO:0000256" key="6">
    <source>
        <dbReference type="ARBA" id="ARBA00023316"/>
    </source>
</evidence>
<dbReference type="GO" id="GO:0009252">
    <property type="term" value="P:peptidoglycan biosynthetic process"/>
    <property type="evidence" value="ECO:0007669"/>
    <property type="project" value="UniProtKB-UniRule"/>
</dbReference>
<comment type="similarity">
    <text evidence="7">Belongs to the transglycosylase MltG family.</text>
</comment>
<organism evidence="8 9">
    <name type="scientific">Anaerosporomusa subterranea</name>
    <dbReference type="NCBI Taxonomy" id="1794912"/>
    <lineage>
        <taxon>Bacteria</taxon>
        <taxon>Bacillati</taxon>
        <taxon>Bacillota</taxon>
        <taxon>Negativicutes</taxon>
        <taxon>Acetonemataceae</taxon>
        <taxon>Anaerosporomusa</taxon>
    </lineage>
</organism>
<dbReference type="HAMAP" id="MF_02065">
    <property type="entry name" value="MltG"/>
    <property type="match status" value="1"/>
</dbReference>
<dbReference type="PANTHER" id="PTHR30518">
    <property type="entry name" value="ENDOLYTIC MUREIN TRANSGLYCOSYLASE"/>
    <property type="match status" value="1"/>
</dbReference>
<keyword evidence="9" id="KW-1185">Reference proteome</keyword>
<dbReference type="NCBIfam" id="TIGR00247">
    <property type="entry name" value="endolytic transglycosylase MltG"/>
    <property type="match status" value="1"/>
</dbReference>
<dbReference type="STRING" id="1794912.AXX12_05380"/>
<dbReference type="GO" id="GO:0008932">
    <property type="term" value="F:lytic endotransglycosylase activity"/>
    <property type="evidence" value="ECO:0007669"/>
    <property type="project" value="UniProtKB-UniRule"/>
</dbReference>
<dbReference type="OrthoDB" id="9814591at2"/>
<keyword evidence="4 7" id="KW-0472">Membrane</keyword>
<dbReference type="Proteomes" id="UP000076268">
    <property type="component" value="Unassembled WGS sequence"/>
</dbReference>
<name>A0A154BUD2_ANASB</name>
<evidence type="ECO:0000256" key="1">
    <source>
        <dbReference type="ARBA" id="ARBA00022475"/>
    </source>
</evidence>
<evidence type="ECO:0000256" key="5">
    <source>
        <dbReference type="ARBA" id="ARBA00023239"/>
    </source>
</evidence>
<accession>A0A154BUD2</accession>
<keyword evidence="2 7" id="KW-0812">Transmembrane</keyword>
<sequence length="340" mass="37923">MLQTKPQIRRWLLPAVLALLMLTGLLGGRMVYELAQPISAGSAAAVMITVKPGMSTQEIGQVLYEKNLIRSVSLFRMVARLEGMEKSLQAAEYSFSPNMSVRHIVGMLARGEVAYRQFTVPEGYTIDQIAALLAEKNLADAAKFKEAAKVLRPYEYIQAGADIVYPVEGFAFPDTYRVARGVTEPQLLKMMLYQFNDRFTPEMKERARQMDLSLRDVIILASLVEKEAQVESERPIIAAVFMNRLKLEMPLQSCATIQYILGYPKPELTIQDTQIPSPYNTYLNMGLPPGPIANPGIDSIKAVLYPAATDNLYFVADKNGVHHFSKTYEQHLAAIAQVSN</sequence>
<dbReference type="Gene3D" id="3.30.160.60">
    <property type="entry name" value="Classic Zinc Finger"/>
    <property type="match status" value="1"/>
</dbReference>
<keyword evidence="3 7" id="KW-1133">Transmembrane helix</keyword>
<dbReference type="GO" id="GO:0005886">
    <property type="term" value="C:plasma membrane"/>
    <property type="evidence" value="ECO:0007669"/>
    <property type="project" value="UniProtKB-UniRule"/>
</dbReference>
<keyword evidence="1 7" id="KW-1003">Cell membrane</keyword>
<dbReference type="PANTHER" id="PTHR30518:SF2">
    <property type="entry name" value="ENDOLYTIC MUREIN TRANSGLYCOSYLASE"/>
    <property type="match status" value="1"/>
</dbReference>
<reference evidence="8 9" key="1">
    <citation type="submission" date="2016-02" db="EMBL/GenBank/DDBJ databases">
        <title>Anaerosporomusa subterraneum gen. nov., sp. nov., a spore-forming obligate anaerobe isolated from saprolite.</title>
        <authorList>
            <person name="Choi J.K."/>
            <person name="Shah M."/>
            <person name="Yee N."/>
        </authorList>
    </citation>
    <scope>NUCLEOTIDE SEQUENCE [LARGE SCALE GENOMIC DNA]</scope>
    <source>
        <strain evidence="8 9">RU4</strain>
    </source>
</reference>
<evidence type="ECO:0000256" key="4">
    <source>
        <dbReference type="ARBA" id="ARBA00023136"/>
    </source>
</evidence>
<evidence type="ECO:0000313" key="9">
    <source>
        <dbReference type="Proteomes" id="UP000076268"/>
    </source>
</evidence>
<comment type="caution">
    <text evidence="8">The sequence shown here is derived from an EMBL/GenBank/DDBJ whole genome shotgun (WGS) entry which is preliminary data.</text>
</comment>
<dbReference type="Pfam" id="PF02618">
    <property type="entry name" value="YceG"/>
    <property type="match status" value="1"/>
</dbReference>
<keyword evidence="6 7" id="KW-0961">Cell wall biogenesis/degradation</keyword>
<evidence type="ECO:0000256" key="7">
    <source>
        <dbReference type="HAMAP-Rule" id="MF_02065"/>
    </source>
</evidence>